<evidence type="ECO:0000259" key="2">
    <source>
        <dbReference type="Pfam" id="PF01154"/>
    </source>
</evidence>
<organism evidence="3">
    <name type="scientific">marine metagenome</name>
    <dbReference type="NCBI Taxonomy" id="408172"/>
    <lineage>
        <taxon>unclassified sequences</taxon>
        <taxon>metagenomes</taxon>
        <taxon>ecological metagenomes</taxon>
    </lineage>
</organism>
<keyword evidence="1" id="KW-0808">Transferase</keyword>
<proteinExistence type="predicted"/>
<dbReference type="AlphaFoldDB" id="A0A382HX70"/>
<protein>
    <recommendedName>
        <fullName evidence="2">Hydroxymethylglutaryl-coenzyme A synthase N-terminal domain-containing protein</fullName>
    </recommendedName>
</protein>
<feature type="domain" description="Hydroxymethylglutaryl-coenzyme A synthase N-terminal" evidence="2">
    <location>
        <begin position="3"/>
        <end position="89"/>
    </location>
</feature>
<dbReference type="GO" id="GO:0004421">
    <property type="term" value="F:hydroxymethylglutaryl-CoA synthase activity"/>
    <property type="evidence" value="ECO:0007669"/>
    <property type="project" value="TreeGrafter"/>
</dbReference>
<dbReference type="EMBL" id="UINC01063859">
    <property type="protein sequence ID" value="SVB91936.1"/>
    <property type="molecule type" value="Genomic_DNA"/>
</dbReference>
<evidence type="ECO:0000256" key="1">
    <source>
        <dbReference type="ARBA" id="ARBA00022679"/>
    </source>
</evidence>
<dbReference type="GO" id="GO:0010142">
    <property type="term" value="P:farnesyl diphosphate biosynthetic process, mevalonate pathway"/>
    <property type="evidence" value="ECO:0007669"/>
    <property type="project" value="TreeGrafter"/>
</dbReference>
<evidence type="ECO:0000313" key="3">
    <source>
        <dbReference type="EMBL" id="SVB91936.1"/>
    </source>
</evidence>
<name>A0A382HX70_9ZZZZ</name>
<dbReference type="Gene3D" id="3.40.47.10">
    <property type="match status" value="1"/>
</dbReference>
<dbReference type="SUPFAM" id="SSF53901">
    <property type="entry name" value="Thiolase-like"/>
    <property type="match status" value="1"/>
</dbReference>
<dbReference type="InterPro" id="IPR016039">
    <property type="entry name" value="Thiolase-like"/>
</dbReference>
<accession>A0A382HX70</accession>
<dbReference type="PANTHER" id="PTHR43323:SF2">
    <property type="entry name" value="HYDROXYMETHYLGLUTARYL-COA SYNTHASE"/>
    <property type="match status" value="1"/>
</dbReference>
<dbReference type="PANTHER" id="PTHR43323">
    <property type="entry name" value="3-HYDROXY-3-METHYLGLUTARYL COENZYME A SYNTHASE"/>
    <property type="match status" value="1"/>
</dbReference>
<dbReference type="GO" id="GO:0006084">
    <property type="term" value="P:acetyl-CoA metabolic process"/>
    <property type="evidence" value="ECO:0007669"/>
    <property type="project" value="TreeGrafter"/>
</dbReference>
<feature type="non-terminal residue" evidence="3">
    <location>
        <position position="91"/>
    </location>
</feature>
<sequence>MSEVGIDDIAIHFPRLYLDMKDFAKMRDADYGKLNKGLGLSAMAIPDVHEDTATMGANAATRLIDRNGIKPTQIGRMYLGTESALDGAKPT</sequence>
<gene>
    <name evidence="3" type="ORF">METZ01_LOCUS244790</name>
</gene>
<dbReference type="InterPro" id="IPR013528">
    <property type="entry name" value="HMG_CoA_synth_N"/>
</dbReference>
<reference evidence="3" key="1">
    <citation type="submission" date="2018-05" db="EMBL/GenBank/DDBJ databases">
        <authorList>
            <person name="Lanie J.A."/>
            <person name="Ng W.-L."/>
            <person name="Kazmierczak K.M."/>
            <person name="Andrzejewski T.M."/>
            <person name="Davidsen T.M."/>
            <person name="Wayne K.J."/>
            <person name="Tettelin H."/>
            <person name="Glass J.I."/>
            <person name="Rusch D."/>
            <person name="Podicherti R."/>
            <person name="Tsui H.-C.T."/>
            <person name="Winkler M.E."/>
        </authorList>
    </citation>
    <scope>NUCLEOTIDE SEQUENCE</scope>
</reference>
<dbReference type="Pfam" id="PF01154">
    <property type="entry name" value="HMG_CoA_synt_N"/>
    <property type="match status" value="1"/>
</dbReference>